<dbReference type="AlphaFoldDB" id="A0A383DEG1"/>
<name>A0A383DEG1_9ZZZZ</name>
<gene>
    <name evidence="1" type="ORF">METZ01_LOCUS495740</name>
</gene>
<evidence type="ECO:0000313" key="1">
    <source>
        <dbReference type="EMBL" id="SVE42886.1"/>
    </source>
</evidence>
<dbReference type="InterPro" id="IPR036388">
    <property type="entry name" value="WH-like_DNA-bd_sf"/>
</dbReference>
<protein>
    <submittedName>
        <fullName evidence="1">Uncharacterized protein</fullName>
    </submittedName>
</protein>
<accession>A0A383DEG1</accession>
<sequence>MSKMKRKVKALSDRSQKHKRYVGFDYNLLETEAFRHLSGGAFKLLALVKKRYNGINNGHISFSVREGNNLLGYSINTISRYFNELEDKGFLKHNQKGSFSYKKRHASTWIITSDEYNHQKTRDFKHWIKTDRKK</sequence>
<dbReference type="EMBL" id="UINC01216656">
    <property type="protein sequence ID" value="SVE42886.1"/>
    <property type="molecule type" value="Genomic_DNA"/>
</dbReference>
<organism evidence="1">
    <name type="scientific">marine metagenome</name>
    <dbReference type="NCBI Taxonomy" id="408172"/>
    <lineage>
        <taxon>unclassified sequences</taxon>
        <taxon>metagenomes</taxon>
        <taxon>ecological metagenomes</taxon>
    </lineage>
</organism>
<reference evidence="1" key="1">
    <citation type="submission" date="2018-05" db="EMBL/GenBank/DDBJ databases">
        <authorList>
            <person name="Lanie J.A."/>
            <person name="Ng W.-L."/>
            <person name="Kazmierczak K.M."/>
            <person name="Andrzejewski T.M."/>
            <person name="Davidsen T.M."/>
            <person name="Wayne K.J."/>
            <person name="Tettelin H."/>
            <person name="Glass J.I."/>
            <person name="Rusch D."/>
            <person name="Podicherti R."/>
            <person name="Tsui H.-C.T."/>
            <person name="Winkler M.E."/>
        </authorList>
    </citation>
    <scope>NUCLEOTIDE SEQUENCE</scope>
</reference>
<proteinExistence type="predicted"/>
<dbReference type="Gene3D" id="1.10.10.10">
    <property type="entry name" value="Winged helix-like DNA-binding domain superfamily/Winged helix DNA-binding domain"/>
    <property type="match status" value="1"/>
</dbReference>